<feature type="domain" description="YdhG-like" evidence="1">
    <location>
        <begin position="19"/>
        <end position="106"/>
    </location>
</feature>
<reference evidence="2 3" key="1">
    <citation type="submission" date="2021-01" db="EMBL/GenBank/DDBJ databases">
        <title>WGS of actinomycetes isolated from Thailand.</title>
        <authorList>
            <person name="Thawai C."/>
        </authorList>
    </citation>
    <scope>NUCLEOTIDE SEQUENCE [LARGE SCALE GENOMIC DNA]</scope>
    <source>
        <strain evidence="2 3">LPG 2</strain>
    </source>
</reference>
<dbReference type="Proteomes" id="UP000602198">
    <property type="component" value="Unassembled WGS sequence"/>
</dbReference>
<organism evidence="2 3">
    <name type="scientific">Nocardia acididurans</name>
    <dbReference type="NCBI Taxonomy" id="2802282"/>
    <lineage>
        <taxon>Bacteria</taxon>
        <taxon>Bacillati</taxon>
        <taxon>Actinomycetota</taxon>
        <taxon>Actinomycetes</taxon>
        <taxon>Mycobacteriales</taxon>
        <taxon>Nocardiaceae</taxon>
        <taxon>Nocardia</taxon>
    </lineage>
</organism>
<dbReference type="Gene3D" id="3.90.1150.200">
    <property type="match status" value="1"/>
</dbReference>
<evidence type="ECO:0000313" key="3">
    <source>
        <dbReference type="Proteomes" id="UP000602198"/>
    </source>
</evidence>
<comment type="caution">
    <text evidence="2">The sequence shown here is derived from an EMBL/GenBank/DDBJ whole genome shotgun (WGS) entry which is preliminary data.</text>
</comment>
<gene>
    <name evidence="2" type="ORF">JK358_05060</name>
</gene>
<accession>A0ABS1LZT8</accession>
<dbReference type="EMBL" id="JAERRJ010000002">
    <property type="protein sequence ID" value="MBL1073756.1"/>
    <property type="molecule type" value="Genomic_DNA"/>
</dbReference>
<evidence type="ECO:0000259" key="1">
    <source>
        <dbReference type="Pfam" id="PF08818"/>
    </source>
</evidence>
<proteinExistence type="predicted"/>
<dbReference type="SUPFAM" id="SSF159888">
    <property type="entry name" value="YdhG-like"/>
    <property type="match status" value="1"/>
</dbReference>
<dbReference type="InterPro" id="IPR014922">
    <property type="entry name" value="YdhG-like"/>
</dbReference>
<sequence length="116" mass="12677">MAEVTTVDDYLAGFPDDVRAVLERIRATLHAAVPDGTEDISYQIPTIRVDGRAVVYLAGWKQHVSVYPVPAGDAAFEEAIAPYRAGRGTLKFPLHKPIPYELIGRMAALLAEQRGT</sequence>
<keyword evidence="3" id="KW-1185">Reference proteome</keyword>
<dbReference type="Pfam" id="PF08818">
    <property type="entry name" value="DUF1801"/>
    <property type="match status" value="1"/>
</dbReference>
<name>A0ABS1LZT8_9NOCA</name>
<protein>
    <submittedName>
        <fullName evidence="2">DUF1801 domain-containing protein</fullName>
    </submittedName>
</protein>
<dbReference type="RefSeq" id="WP_201944179.1">
    <property type="nucleotide sequence ID" value="NZ_JAERRJ010000002.1"/>
</dbReference>
<evidence type="ECO:0000313" key="2">
    <source>
        <dbReference type="EMBL" id="MBL1073756.1"/>
    </source>
</evidence>